<dbReference type="OrthoDB" id="6692864at2759"/>
<dbReference type="GO" id="GO:0005789">
    <property type="term" value="C:endoplasmic reticulum membrane"/>
    <property type="evidence" value="ECO:0007669"/>
    <property type="project" value="UniProtKB-SubCell"/>
</dbReference>
<evidence type="ECO:0000256" key="3">
    <source>
        <dbReference type="ARBA" id="ARBA00004860"/>
    </source>
</evidence>
<name>A0A8J6FUX3_ELECQ</name>
<feature type="binding site" evidence="15">
    <location>
        <position position="283"/>
    </location>
    <ligand>
        <name>substrate</name>
    </ligand>
</feature>
<evidence type="ECO:0000256" key="14">
    <source>
        <dbReference type="PIRSR" id="PIRSR000047-1"/>
    </source>
</evidence>
<evidence type="ECO:0000256" key="15">
    <source>
        <dbReference type="PIRSR" id="PIRSR000047-2"/>
    </source>
</evidence>
<feature type="binding site" description="axial binding residue" evidence="14">
    <location>
        <position position="420"/>
    </location>
    <ligand>
        <name>heme</name>
        <dbReference type="ChEBI" id="CHEBI:30413"/>
    </ligand>
    <ligandPart>
        <name>Fe</name>
        <dbReference type="ChEBI" id="CHEBI:18248"/>
    </ligandPart>
</feature>
<dbReference type="Proteomes" id="UP000770717">
    <property type="component" value="Unassembled WGS sequence"/>
</dbReference>
<reference evidence="16" key="1">
    <citation type="thesis" date="2020" institute="ProQuest LLC" country="789 East Eisenhower Parkway, Ann Arbor, MI, USA">
        <title>Comparative Genomics and Chromosome Evolution.</title>
        <authorList>
            <person name="Mudd A.B."/>
        </authorList>
    </citation>
    <scope>NUCLEOTIDE SEQUENCE</scope>
    <source>
        <strain evidence="16">HN-11 Male</strain>
        <tissue evidence="16">Kidney and liver</tissue>
    </source>
</reference>
<dbReference type="InterPro" id="IPR024204">
    <property type="entry name" value="Cyt_P450_CYP7A1-type"/>
</dbReference>
<dbReference type="PANTHER" id="PTHR24304:SF2">
    <property type="entry name" value="24-HYDROXYCHOLESTEROL 7-ALPHA-HYDROXYLASE"/>
    <property type="match status" value="1"/>
</dbReference>
<dbReference type="AlphaFoldDB" id="A0A8J6FUX3"/>
<keyword evidence="5 13" id="KW-0349">Heme</keyword>
<dbReference type="GO" id="GO:0006699">
    <property type="term" value="P:bile acid biosynthetic process"/>
    <property type="evidence" value="ECO:0007669"/>
    <property type="project" value="TreeGrafter"/>
</dbReference>
<dbReference type="Pfam" id="PF00067">
    <property type="entry name" value="p450"/>
    <property type="match status" value="1"/>
</dbReference>
<evidence type="ECO:0000313" key="16">
    <source>
        <dbReference type="EMBL" id="KAG9494666.1"/>
    </source>
</evidence>
<dbReference type="PANTHER" id="PTHR24304">
    <property type="entry name" value="CYTOCHROME P450 FAMILY 7"/>
    <property type="match status" value="1"/>
</dbReference>
<dbReference type="PIRSF" id="PIRSF000047">
    <property type="entry name" value="Cytochrome_CYPVIIA1"/>
    <property type="match status" value="1"/>
</dbReference>
<dbReference type="GO" id="GO:0020037">
    <property type="term" value="F:heme binding"/>
    <property type="evidence" value="ECO:0007669"/>
    <property type="project" value="InterPro"/>
</dbReference>
<keyword evidence="7 13" id="KW-0256">Endoplasmic reticulum</keyword>
<evidence type="ECO:0000256" key="10">
    <source>
        <dbReference type="ARBA" id="ARBA00023098"/>
    </source>
</evidence>
<evidence type="ECO:0008006" key="18">
    <source>
        <dbReference type="Google" id="ProtNLM"/>
    </source>
</evidence>
<evidence type="ECO:0000256" key="8">
    <source>
        <dbReference type="ARBA" id="ARBA00023002"/>
    </source>
</evidence>
<dbReference type="GO" id="GO:0005506">
    <property type="term" value="F:iron ion binding"/>
    <property type="evidence" value="ECO:0007669"/>
    <property type="project" value="InterPro"/>
</dbReference>
<accession>A0A8J6FUX3</accession>
<comment type="caution">
    <text evidence="16">The sequence shown here is derived from an EMBL/GenBank/DDBJ whole genome shotgun (WGS) entry which is preliminary data.</text>
</comment>
<evidence type="ECO:0000256" key="6">
    <source>
        <dbReference type="ARBA" id="ARBA00022723"/>
    </source>
</evidence>
<dbReference type="GO" id="GO:0042632">
    <property type="term" value="P:cholesterol homeostasis"/>
    <property type="evidence" value="ECO:0007669"/>
    <property type="project" value="TreeGrafter"/>
</dbReference>
<dbReference type="SUPFAM" id="SSF48264">
    <property type="entry name" value="Cytochrome P450"/>
    <property type="match status" value="1"/>
</dbReference>
<comment type="cofactor">
    <cofactor evidence="1 13 14">
        <name>heme</name>
        <dbReference type="ChEBI" id="CHEBI:30413"/>
    </cofactor>
</comment>
<dbReference type="EMBL" id="WNTK01000001">
    <property type="protein sequence ID" value="KAG9494666.1"/>
    <property type="molecule type" value="Genomic_DNA"/>
</dbReference>
<evidence type="ECO:0000256" key="11">
    <source>
        <dbReference type="ARBA" id="ARBA00023136"/>
    </source>
</evidence>
<evidence type="ECO:0000256" key="1">
    <source>
        <dbReference type="ARBA" id="ARBA00001971"/>
    </source>
</evidence>
<evidence type="ECO:0000313" key="17">
    <source>
        <dbReference type="Proteomes" id="UP000770717"/>
    </source>
</evidence>
<keyword evidence="9 13" id="KW-0408">Iron</keyword>
<evidence type="ECO:0000256" key="7">
    <source>
        <dbReference type="ARBA" id="ARBA00022824"/>
    </source>
</evidence>
<evidence type="ECO:0000256" key="4">
    <source>
        <dbReference type="ARBA" id="ARBA00010617"/>
    </source>
</evidence>
<dbReference type="GO" id="GO:0008396">
    <property type="term" value="F:oxysterol 7-alpha-hydroxylase activity"/>
    <property type="evidence" value="ECO:0007669"/>
    <property type="project" value="TreeGrafter"/>
</dbReference>
<dbReference type="PRINTS" id="PR00465">
    <property type="entry name" value="EP450IV"/>
</dbReference>
<evidence type="ECO:0000256" key="9">
    <source>
        <dbReference type="ARBA" id="ARBA00023004"/>
    </source>
</evidence>
<comment type="similarity">
    <text evidence="4 13">Belongs to the cytochrome P450 family.</text>
</comment>
<evidence type="ECO:0000256" key="13">
    <source>
        <dbReference type="PIRNR" id="PIRNR000047"/>
    </source>
</evidence>
<protein>
    <recommendedName>
        <fullName evidence="18">24-hydroxycholesterol 7-alpha-hydroxylase</fullName>
    </recommendedName>
</protein>
<dbReference type="Gene3D" id="1.10.630.10">
    <property type="entry name" value="Cytochrome P450"/>
    <property type="match status" value="1"/>
</dbReference>
<keyword evidence="8" id="KW-0560">Oxidoreductase</keyword>
<proteinExistence type="inferred from homology"/>
<keyword evidence="11 13" id="KW-0472">Membrane</keyword>
<keyword evidence="17" id="KW-1185">Reference proteome</keyword>
<comment type="pathway">
    <text evidence="3">Lipid metabolism; bile acid biosynthesis.</text>
</comment>
<organism evidence="16 17">
    <name type="scientific">Eleutherodactylus coqui</name>
    <name type="common">Puerto Rican coqui</name>
    <dbReference type="NCBI Taxonomy" id="57060"/>
    <lineage>
        <taxon>Eukaryota</taxon>
        <taxon>Metazoa</taxon>
        <taxon>Chordata</taxon>
        <taxon>Craniata</taxon>
        <taxon>Vertebrata</taxon>
        <taxon>Euteleostomi</taxon>
        <taxon>Amphibia</taxon>
        <taxon>Batrachia</taxon>
        <taxon>Anura</taxon>
        <taxon>Neobatrachia</taxon>
        <taxon>Hyloidea</taxon>
        <taxon>Eleutherodactylidae</taxon>
        <taxon>Eleutherodactylinae</taxon>
        <taxon>Eleutherodactylus</taxon>
        <taxon>Eleutherodactylus</taxon>
    </lineage>
</organism>
<gene>
    <name evidence="16" type="ORF">GDO78_002162</name>
</gene>
<dbReference type="InterPro" id="IPR002403">
    <property type="entry name" value="Cyt_P450_E_grp-IV"/>
</dbReference>
<dbReference type="InterPro" id="IPR001128">
    <property type="entry name" value="Cyt_P450"/>
</dbReference>
<dbReference type="CDD" id="cd20635">
    <property type="entry name" value="CYP39A1"/>
    <property type="match status" value="1"/>
</dbReference>
<evidence type="ECO:0000256" key="12">
    <source>
        <dbReference type="ARBA" id="ARBA00023221"/>
    </source>
</evidence>
<dbReference type="InterPro" id="IPR050529">
    <property type="entry name" value="CYP450_sterol_14alpha_dmase"/>
</dbReference>
<evidence type="ECO:0000256" key="2">
    <source>
        <dbReference type="ARBA" id="ARBA00004586"/>
    </source>
</evidence>
<evidence type="ECO:0000256" key="5">
    <source>
        <dbReference type="ARBA" id="ARBA00022617"/>
    </source>
</evidence>
<keyword evidence="6 13" id="KW-0479">Metal-binding</keyword>
<comment type="subcellular location">
    <subcellularLocation>
        <location evidence="2 13">Endoplasmic reticulum membrane</location>
    </subcellularLocation>
</comment>
<dbReference type="InterPro" id="IPR036396">
    <property type="entry name" value="Cyt_P450_sf"/>
</dbReference>
<keyword evidence="12" id="KW-0753">Steroid metabolism</keyword>
<keyword evidence="10" id="KW-0443">Lipid metabolism</keyword>
<sequence>MLLDGIDGLYSVPGLLLALLAGLLIRSYLSRSRQSLPAPPCIGGWIPWLGAALEMGKSPLQFIEQARQKHGPVFTIMATGNRLTFVSGDEAVPKFFTSKQVDFSQAVQKPVQYTASIEKKNFYKSHGAIHEMIKLRLSQNRLSPLIPRMCREFNTQLGHVESQGTEDLYDLVRRIIYPAVVDFLFGKGMCPTGKDTIKEFEEHFRKFDDGFEYGSQIPEWLLKDWSQSKQWLLNLFKNIVAEAEQNKPSEEGSKTLLHHLLDTLNGNSTYNNSMLLLWASQANANPITFWTLAFIISEPELYRQAVNEITSVFGEAGKQSLNITDEELAKLRFIKSCLLEAIRLRSPGAITRKVLQPLKVYDYEIPAGDLLMISPYWHHRDPKHFPEPHMFRPERWKKANIEKNVFLDGFIAFGGGKSQCPGRWFALMEIQMLVVMMLYKYDFQLLDPVPKQSNLHLVGTQQPDGPCRVRFKQRK</sequence>